<dbReference type="Gene3D" id="2.30.39.10">
    <property type="entry name" value="Alpha-1-antitrypsin, domain 1"/>
    <property type="match status" value="1"/>
</dbReference>
<dbReference type="PRINTS" id="PR00780">
    <property type="entry name" value="LEUSERPINII"/>
</dbReference>
<dbReference type="Gene3D" id="3.30.497.10">
    <property type="entry name" value="Antithrombin, subunit I, domain 2"/>
    <property type="match status" value="1"/>
</dbReference>
<accession>A0ABM1KLI4</accession>
<dbReference type="SUPFAM" id="SSF56574">
    <property type="entry name" value="Serpins"/>
    <property type="match status" value="1"/>
</dbReference>
<proteinExistence type="inferred from homology"/>
<keyword evidence="5" id="KW-0325">Glycoprotein</keyword>
<dbReference type="PANTHER" id="PTHR11461:SF165">
    <property type="entry name" value="ALPHA-1-ANTITRYPSIN"/>
    <property type="match status" value="1"/>
</dbReference>
<name>A0ABM1KLI4_GEKJA</name>
<keyword evidence="3" id="KW-0732">Signal</keyword>
<sequence>GYWETPFDPEITRRREFFINNETAVRVVMMRTDGNYYTYRDEELGCEVVRIPYQGNASALFILPDKGKLNQVEQALGREALLRWETFARQRRIDLSLPRVSLRTNYDVKELFKGLGITEVFTDQADLSAFTEQHKLKISQAVHEAYLNIHENGTEAAVTTVIDMDPYSLPPIVTFNRPYLVVVVEHLTHAILFLGRVVNPNENCESEWGSLNTPVLA</sequence>
<evidence type="ECO:0000256" key="1">
    <source>
        <dbReference type="ARBA" id="ARBA00009500"/>
    </source>
</evidence>
<dbReference type="Proteomes" id="UP000694871">
    <property type="component" value="Unplaced"/>
</dbReference>
<keyword evidence="2" id="KW-0646">Protease inhibitor</keyword>
<dbReference type="InterPro" id="IPR042185">
    <property type="entry name" value="Serpin_sf_2"/>
</dbReference>
<comment type="similarity">
    <text evidence="1 6">Belongs to the serpin family.</text>
</comment>
<dbReference type="InterPro" id="IPR042178">
    <property type="entry name" value="Serpin_sf_1"/>
</dbReference>
<keyword evidence="8" id="KW-1185">Reference proteome</keyword>
<keyword evidence="4" id="KW-0722">Serine protease inhibitor</keyword>
<feature type="domain" description="Serpin" evidence="7">
    <location>
        <begin position="1"/>
        <end position="200"/>
    </location>
</feature>
<dbReference type="SMART" id="SM00093">
    <property type="entry name" value="SERPIN"/>
    <property type="match status" value="1"/>
</dbReference>
<evidence type="ECO:0000259" key="7">
    <source>
        <dbReference type="SMART" id="SM00093"/>
    </source>
</evidence>
<dbReference type="InterPro" id="IPR023796">
    <property type="entry name" value="Serpin_dom"/>
</dbReference>
<dbReference type="InterPro" id="IPR000215">
    <property type="entry name" value="Serpin_fam"/>
</dbReference>
<evidence type="ECO:0000256" key="6">
    <source>
        <dbReference type="RuleBase" id="RU000411"/>
    </source>
</evidence>
<evidence type="ECO:0000256" key="5">
    <source>
        <dbReference type="ARBA" id="ARBA00023180"/>
    </source>
</evidence>
<evidence type="ECO:0000256" key="3">
    <source>
        <dbReference type="ARBA" id="ARBA00022729"/>
    </source>
</evidence>
<feature type="non-terminal residue" evidence="9">
    <location>
        <position position="1"/>
    </location>
</feature>
<evidence type="ECO:0000313" key="9">
    <source>
        <dbReference type="RefSeq" id="XP_015274571.1"/>
    </source>
</evidence>
<dbReference type="Gene3D" id="2.10.310.10">
    <property type="entry name" value="Serpins superfamily"/>
    <property type="match status" value="1"/>
</dbReference>
<evidence type="ECO:0000256" key="4">
    <source>
        <dbReference type="ARBA" id="ARBA00022900"/>
    </source>
</evidence>
<protein>
    <submittedName>
        <fullName evidence="9">Alpha-1-antiproteinase-like</fullName>
    </submittedName>
</protein>
<evidence type="ECO:0000256" key="2">
    <source>
        <dbReference type="ARBA" id="ARBA00022690"/>
    </source>
</evidence>
<dbReference type="PANTHER" id="PTHR11461">
    <property type="entry name" value="SERINE PROTEASE INHIBITOR, SERPIN"/>
    <property type="match status" value="1"/>
</dbReference>
<organism evidence="8 9">
    <name type="scientific">Gekko japonicus</name>
    <name type="common">Schlegel's Japanese gecko</name>
    <dbReference type="NCBI Taxonomy" id="146911"/>
    <lineage>
        <taxon>Eukaryota</taxon>
        <taxon>Metazoa</taxon>
        <taxon>Chordata</taxon>
        <taxon>Craniata</taxon>
        <taxon>Vertebrata</taxon>
        <taxon>Euteleostomi</taxon>
        <taxon>Lepidosauria</taxon>
        <taxon>Squamata</taxon>
        <taxon>Bifurcata</taxon>
        <taxon>Gekkota</taxon>
        <taxon>Gekkonidae</taxon>
        <taxon>Gekkoninae</taxon>
        <taxon>Gekko</taxon>
    </lineage>
</organism>
<reference evidence="9" key="1">
    <citation type="submission" date="2025-08" db="UniProtKB">
        <authorList>
            <consortium name="RefSeq"/>
        </authorList>
    </citation>
    <scope>IDENTIFICATION</scope>
</reference>
<dbReference type="GeneID" id="107117054"/>
<dbReference type="InterPro" id="IPR036186">
    <property type="entry name" value="Serpin_sf"/>
</dbReference>
<evidence type="ECO:0000313" key="8">
    <source>
        <dbReference type="Proteomes" id="UP000694871"/>
    </source>
</evidence>
<dbReference type="Pfam" id="PF00079">
    <property type="entry name" value="Serpin"/>
    <property type="match status" value="1"/>
</dbReference>
<gene>
    <name evidence="9" type="primary">LOC107117054</name>
</gene>
<dbReference type="RefSeq" id="XP_015274571.1">
    <property type="nucleotide sequence ID" value="XM_015419085.1"/>
</dbReference>